<dbReference type="STRING" id="1849968.A8C32_00825"/>
<accession>A0A1E5TBV4</accession>
<dbReference type="OrthoDB" id="869432at2"/>
<dbReference type="RefSeq" id="WP_069829533.1">
    <property type="nucleotide sequence ID" value="NZ_MDJD01000028.1"/>
</dbReference>
<proteinExistence type="predicted"/>
<reference evidence="1 2" key="1">
    <citation type="submission" date="2016-05" db="EMBL/GenBank/DDBJ databases">
        <title>Draft Genome Sequence of Algibacter sp. Strain SK-16 Isolated from the Surface Water of Aburatsubo Inlet.</title>
        <authorList>
            <person name="Wong S.-K."/>
            <person name="Yoshizawa S."/>
            <person name="Nakajima Y."/>
            <person name="Ogura Y."/>
            <person name="Tetsuya H."/>
            <person name="Hamasaki K."/>
        </authorList>
    </citation>
    <scope>NUCLEOTIDE SEQUENCE [LARGE SCALE GENOMIC DNA]</scope>
    <source>
        <strain evidence="1 2">SK-16</strain>
    </source>
</reference>
<organism evidence="1 2">
    <name type="scientific">Flavivirga aquatica</name>
    <dbReference type="NCBI Taxonomy" id="1849968"/>
    <lineage>
        <taxon>Bacteria</taxon>
        <taxon>Pseudomonadati</taxon>
        <taxon>Bacteroidota</taxon>
        <taxon>Flavobacteriia</taxon>
        <taxon>Flavobacteriales</taxon>
        <taxon>Flavobacteriaceae</taxon>
        <taxon>Flavivirga</taxon>
    </lineage>
</organism>
<dbReference type="Proteomes" id="UP000095713">
    <property type="component" value="Unassembled WGS sequence"/>
</dbReference>
<keyword evidence="2" id="KW-1185">Reference proteome</keyword>
<dbReference type="EMBL" id="MDJD01000028">
    <property type="protein sequence ID" value="OEK08852.1"/>
    <property type="molecule type" value="Genomic_DNA"/>
</dbReference>
<dbReference type="AlphaFoldDB" id="A0A1E5TBV4"/>
<evidence type="ECO:0000313" key="1">
    <source>
        <dbReference type="EMBL" id="OEK08852.1"/>
    </source>
</evidence>
<comment type="caution">
    <text evidence="1">The sequence shown here is derived from an EMBL/GenBank/DDBJ whole genome shotgun (WGS) entry which is preliminary data.</text>
</comment>
<protein>
    <recommendedName>
        <fullName evidence="3">DUF1574 domain-containing protein</fullName>
    </recommendedName>
</protein>
<name>A0A1E5TBV4_9FLAO</name>
<evidence type="ECO:0000313" key="2">
    <source>
        <dbReference type="Proteomes" id="UP000095713"/>
    </source>
</evidence>
<gene>
    <name evidence="1" type="ORF">A8C32_00825</name>
</gene>
<evidence type="ECO:0008006" key="3">
    <source>
        <dbReference type="Google" id="ProtNLM"/>
    </source>
</evidence>
<sequence length="300" mass="35868">MKHFLKHIILFSIIFFVVEKGCYYFIQHAPTKEYDKRLELILKGEMNKDVVIIGSSRGANNIIAKQLEQETKLSTYNLSYRGSNIDFHEFILSTLLKYNKPPKKVFLVIDPVYEFKKEKTLNFRIDRLFPLKKYNYINNELIKRNKKNILSKFFCVSRVSKKDFNLKKVNVLPINIMSSHGSKIITSKKERIMTFNNNIEIYSKQDEKQEQIDSFYKIQALCKLQEIELIFVFPPNHSRFNMSFYKRFRKLIKKENRILVYDTLNPKYKNKDYYRDESHLLKKGAEIFTSEISEFILNSK</sequence>